<organism evidence="4 5">
    <name type="scientific">Rhodoferax mekongensis</name>
    <dbReference type="NCBI Taxonomy" id="3068341"/>
    <lineage>
        <taxon>Bacteria</taxon>
        <taxon>Pseudomonadati</taxon>
        <taxon>Pseudomonadota</taxon>
        <taxon>Betaproteobacteria</taxon>
        <taxon>Burkholderiales</taxon>
        <taxon>Comamonadaceae</taxon>
        <taxon>Rhodoferax</taxon>
    </lineage>
</organism>
<dbReference type="Pfam" id="PF00990">
    <property type="entry name" value="GGDEF"/>
    <property type="match status" value="1"/>
</dbReference>
<dbReference type="GO" id="GO:0052621">
    <property type="term" value="F:diguanylate cyclase activity"/>
    <property type="evidence" value="ECO:0007669"/>
    <property type="project" value="UniProtKB-EC"/>
</dbReference>
<evidence type="ECO:0000313" key="4">
    <source>
        <dbReference type="EMBL" id="WNO04432.1"/>
    </source>
</evidence>
<comment type="catalytic activity">
    <reaction evidence="2">
        <text>2 GTP = 3',3'-c-di-GMP + 2 diphosphate</text>
        <dbReference type="Rhea" id="RHEA:24898"/>
        <dbReference type="ChEBI" id="CHEBI:33019"/>
        <dbReference type="ChEBI" id="CHEBI:37565"/>
        <dbReference type="ChEBI" id="CHEBI:58805"/>
        <dbReference type="EC" id="2.7.7.65"/>
    </reaction>
</comment>
<keyword evidence="4" id="KW-0808">Transferase</keyword>
<evidence type="ECO:0000256" key="1">
    <source>
        <dbReference type="ARBA" id="ARBA00012528"/>
    </source>
</evidence>
<dbReference type="Proteomes" id="UP001302257">
    <property type="component" value="Chromosome"/>
</dbReference>
<dbReference type="InterPro" id="IPR029787">
    <property type="entry name" value="Nucleotide_cyclase"/>
</dbReference>
<dbReference type="Gene3D" id="3.30.70.270">
    <property type="match status" value="1"/>
</dbReference>
<dbReference type="CDD" id="cd01949">
    <property type="entry name" value="GGDEF"/>
    <property type="match status" value="1"/>
</dbReference>
<keyword evidence="5" id="KW-1185">Reference proteome</keyword>
<dbReference type="SUPFAM" id="SSF55073">
    <property type="entry name" value="Nucleotide cyclase"/>
    <property type="match status" value="1"/>
</dbReference>
<name>A0ABZ0AXQ6_9BURK</name>
<protein>
    <recommendedName>
        <fullName evidence="1">diguanylate cyclase</fullName>
        <ecNumber evidence="1">2.7.7.65</ecNumber>
    </recommendedName>
</protein>
<dbReference type="NCBIfam" id="TIGR00254">
    <property type="entry name" value="GGDEF"/>
    <property type="match status" value="1"/>
</dbReference>
<feature type="domain" description="GGDEF" evidence="3">
    <location>
        <begin position="196"/>
        <end position="325"/>
    </location>
</feature>
<dbReference type="PANTHER" id="PTHR45138:SF9">
    <property type="entry name" value="DIGUANYLATE CYCLASE DGCM-RELATED"/>
    <property type="match status" value="1"/>
</dbReference>
<keyword evidence="4" id="KW-0548">Nucleotidyltransferase</keyword>
<evidence type="ECO:0000313" key="5">
    <source>
        <dbReference type="Proteomes" id="UP001302257"/>
    </source>
</evidence>
<dbReference type="EC" id="2.7.7.65" evidence="1"/>
<dbReference type="PROSITE" id="PS50887">
    <property type="entry name" value="GGDEF"/>
    <property type="match status" value="1"/>
</dbReference>
<dbReference type="InterPro" id="IPR050469">
    <property type="entry name" value="Diguanylate_Cyclase"/>
</dbReference>
<accession>A0ABZ0AXQ6</accession>
<dbReference type="EMBL" id="CP132507">
    <property type="protein sequence ID" value="WNO04432.1"/>
    <property type="molecule type" value="Genomic_DNA"/>
</dbReference>
<reference evidence="4 5" key="1">
    <citation type="submission" date="2023-08" db="EMBL/GenBank/DDBJ databases">
        <title>Rhodoferax potami sp. nov. and Rhodoferax mekongensis sp. nov., isolated from the Mekong River in Thailand.</title>
        <authorList>
            <person name="Kitikhun S."/>
            <person name="Charoenyingcharoen P."/>
            <person name="Siriarchawattana P."/>
            <person name="Likhitrattanapisal S."/>
            <person name="Nilsakha T."/>
            <person name="Chanpet A."/>
            <person name="Rattanawaree P."/>
            <person name="Ingsriswang S."/>
        </authorList>
    </citation>
    <scope>NUCLEOTIDE SEQUENCE [LARGE SCALE GENOMIC DNA]</scope>
    <source>
        <strain evidence="4 5">TBRC 17307</strain>
    </source>
</reference>
<sequence length="345" mass="38346">MNALVQSLAALGGLRDRDALDTELVRLVLTNSGVNLQAANLIRVVGEGDDRRCLSLSALEQGQEKPSRDLLWSDWSLLPKVSDFPVRQRALEIGRAAANPQDLGHVVLPVGQAQSLQIMLEVSSPKPLQAADIDLLQSILLAYQNLLGLLDYGERDSLTELLNRKTFDGAFFKATADQSNTLPANMPERRHESPDAGVWLAVLDIDHFKRVNDNFGHLIGDEVLLLVARLMRSNFRFHDQLYRFGGEEFVILMRCESAVHAESALERFRERVQAYVFPQVGTITVSMGVSVLSPNDTPSSAFGRADKAVYYAKEHGRNQVCNYQTLVAEGKLVEQVVDEMDVDLF</sequence>
<dbReference type="RefSeq" id="WP_313867273.1">
    <property type="nucleotide sequence ID" value="NZ_CP132507.1"/>
</dbReference>
<dbReference type="SMART" id="SM00267">
    <property type="entry name" value="GGDEF"/>
    <property type="match status" value="1"/>
</dbReference>
<dbReference type="InterPro" id="IPR000160">
    <property type="entry name" value="GGDEF_dom"/>
</dbReference>
<proteinExistence type="predicted"/>
<evidence type="ECO:0000259" key="3">
    <source>
        <dbReference type="PROSITE" id="PS50887"/>
    </source>
</evidence>
<dbReference type="InterPro" id="IPR043128">
    <property type="entry name" value="Rev_trsase/Diguanyl_cyclase"/>
</dbReference>
<dbReference type="PANTHER" id="PTHR45138">
    <property type="entry name" value="REGULATORY COMPONENTS OF SENSORY TRANSDUCTION SYSTEM"/>
    <property type="match status" value="1"/>
</dbReference>
<gene>
    <name evidence="4" type="ORF">RAN89_16240</name>
</gene>
<evidence type="ECO:0000256" key="2">
    <source>
        <dbReference type="ARBA" id="ARBA00034247"/>
    </source>
</evidence>